<keyword evidence="3" id="KW-1185">Reference proteome</keyword>
<dbReference type="RefSeq" id="WP_380894336.1">
    <property type="nucleotide sequence ID" value="NZ_JBHTKY010000001.1"/>
</dbReference>
<organism evidence="2 3">
    <name type="scientific">Sphingobacterium daejeonense</name>
    <dbReference type="NCBI Taxonomy" id="371142"/>
    <lineage>
        <taxon>Bacteria</taxon>
        <taxon>Pseudomonadati</taxon>
        <taxon>Bacteroidota</taxon>
        <taxon>Sphingobacteriia</taxon>
        <taxon>Sphingobacteriales</taxon>
        <taxon>Sphingobacteriaceae</taxon>
        <taxon>Sphingobacterium</taxon>
    </lineage>
</organism>
<dbReference type="InterPro" id="IPR050309">
    <property type="entry name" value="Type-B_Carboxylest/Lipase"/>
</dbReference>
<accession>A0ABW3RGJ9</accession>
<dbReference type="PANTHER" id="PTHR11559">
    <property type="entry name" value="CARBOXYLESTERASE"/>
    <property type="match status" value="1"/>
</dbReference>
<dbReference type="EMBL" id="JBHTKY010000001">
    <property type="protein sequence ID" value="MFD1164037.1"/>
    <property type="molecule type" value="Genomic_DNA"/>
</dbReference>
<dbReference type="Proteomes" id="UP001597205">
    <property type="component" value="Unassembled WGS sequence"/>
</dbReference>
<dbReference type="Gene3D" id="3.40.50.1820">
    <property type="entry name" value="alpha/beta hydrolase"/>
    <property type="match status" value="1"/>
</dbReference>
<dbReference type="SUPFAM" id="SSF53474">
    <property type="entry name" value="alpha/beta-Hydrolases"/>
    <property type="match status" value="1"/>
</dbReference>
<comment type="caution">
    <text evidence="2">The sequence shown here is derived from an EMBL/GenBank/DDBJ whole genome shotgun (WGS) entry which is preliminary data.</text>
</comment>
<protein>
    <submittedName>
        <fullName evidence="2">Carboxylesterase family protein</fullName>
    </submittedName>
</protein>
<evidence type="ECO:0000313" key="3">
    <source>
        <dbReference type="Proteomes" id="UP001597205"/>
    </source>
</evidence>
<dbReference type="Pfam" id="PF00135">
    <property type="entry name" value="COesterase"/>
    <property type="match status" value="1"/>
</dbReference>
<gene>
    <name evidence="2" type="ORF">ACFQ2C_00300</name>
</gene>
<proteinExistence type="predicted"/>
<reference evidence="3" key="1">
    <citation type="journal article" date="2019" name="Int. J. Syst. Evol. Microbiol.">
        <title>The Global Catalogue of Microorganisms (GCM) 10K type strain sequencing project: providing services to taxonomists for standard genome sequencing and annotation.</title>
        <authorList>
            <consortium name="The Broad Institute Genomics Platform"/>
            <consortium name="The Broad Institute Genome Sequencing Center for Infectious Disease"/>
            <person name="Wu L."/>
            <person name="Ma J."/>
        </authorList>
    </citation>
    <scope>NUCLEOTIDE SEQUENCE [LARGE SCALE GENOMIC DNA]</scope>
    <source>
        <strain evidence="3">CCUG 52468</strain>
    </source>
</reference>
<sequence length="311" mass="35361">MATVSTKVYEHHKKADGTYNVKIRVYHKEEKKFIDTPHFLSLKQLAKVKGKKEFNIKDPFVLDIVDKKLRDYRKTISELEDKLDDPKNGAIIYPGPILDGKLVIETAENAYKNGRQPNIPLIIGSNSAEVPAGFVNSQSKEQLFSKFEPHNREAMDVYDPEGNRTLPELLTMVNTDKVWAEPARLTARAFSRKGAGTYSYLFDYVQTALQQQFVHGAPHASEIPYVFNTISSRDGTDLTEKDRKVASMMNTYWANFAKTGNPNSRGLPNWEKFNGKKDNLLEIRRDGTAVSVPDPKKKRLDVIEKVTKKLK</sequence>
<dbReference type="InterPro" id="IPR002018">
    <property type="entry name" value="CarbesteraseB"/>
</dbReference>
<dbReference type="InterPro" id="IPR029058">
    <property type="entry name" value="AB_hydrolase_fold"/>
</dbReference>
<feature type="domain" description="Carboxylesterase type B" evidence="1">
    <location>
        <begin position="79"/>
        <end position="289"/>
    </location>
</feature>
<evidence type="ECO:0000259" key="1">
    <source>
        <dbReference type="Pfam" id="PF00135"/>
    </source>
</evidence>
<name>A0ABW3RGJ9_9SPHI</name>
<evidence type="ECO:0000313" key="2">
    <source>
        <dbReference type="EMBL" id="MFD1164037.1"/>
    </source>
</evidence>